<protein>
    <submittedName>
        <fullName evidence="2">Uncharacterized protein</fullName>
    </submittedName>
</protein>
<organism evidence="2 3">
    <name type="scientific">Tritrichomonas foetus</name>
    <dbReference type="NCBI Taxonomy" id="1144522"/>
    <lineage>
        <taxon>Eukaryota</taxon>
        <taxon>Metamonada</taxon>
        <taxon>Parabasalia</taxon>
        <taxon>Tritrichomonadida</taxon>
        <taxon>Tritrichomonadidae</taxon>
        <taxon>Tritrichomonas</taxon>
    </lineage>
</organism>
<evidence type="ECO:0000256" key="1">
    <source>
        <dbReference type="SAM" id="MobiDB-lite"/>
    </source>
</evidence>
<sequence>MARIFFFFECVCSQIQQTFLPSPMSVKSKSFNSFTIAEQLIGGAPFSIIPENETQSVLTALCSLRHEAAVVNTSKHTVDYITKLINHLESQIKIPSGRKATKSQFSNSSKIKTPTNSNTGYNPANNSTNNSTTNSSMRFTQKMIEIPPEEIDDLNRLIDSGLECGQLDPETPEERRKVLKLLAIRRKEEIKTCNYYEVENIDNLVKYIRKPKDTTQDILYQKLKKLTSDHERACEYYDQLDIEKSRALNNLLLQQDEEYQLLLDVQQQEMNDFCETLPQFDDPRLIKFSHKYLTMRADEKNYAEGGDYEGATRLHQKADELEELERHAAMRRIITSCNLKKKKEEERQRLQRECFIARWDAKIDQERERWDKKLNVAKTHEHAVQSKIDVIKRRLGIRITSSIF</sequence>
<dbReference type="VEuPathDB" id="TrichDB:TRFO_25567"/>
<feature type="compositionally biased region" description="Low complexity" evidence="1">
    <location>
        <begin position="125"/>
        <end position="135"/>
    </location>
</feature>
<keyword evidence="3" id="KW-1185">Reference proteome</keyword>
<gene>
    <name evidence="2" type="ORF">TRFO_25567</name>
</gene>
<feature type="region of interest" description="Disordered" evidence="1">
    <location>
        <begin position="96"/>
        <end position="135"/>
    </location>
</feature>
<evidence type="ECO:0000313" key="2">
    <source>
        <dbReference type="EMBL" id="OHT06449.1"/>
    </source>
</evidence>
<dbReference type="AlphaFoldDB" id="A0A1J4K4S1"/>
<dbReference type="PANTHER" id="PTHR47026:SF2">
    <property type="entry name" value="FLAGELLAR ASSOCIATED PROTEIN"/>
    <property type="match status" value="1"/>
</dbReference>
<dbReference type="RefSeq" id="XP_068359585.1">
    <property type="nucleotide sequence ID" value="XM_068504441.1"/>
</dbReference>
<dbReference type="Proteomes" id="UP000179807">
    <property type="component" value="Unassembled WGS sequence"/>
</dbReference>
<proteinExistence type="predicted"/>
<dbReference type="GeneID" id="94839145"/>
<accession>A0A1J4K4S1</accession>
<evidence type="ECO:0000313" key="3">
    <source>
        <dbReference type="Proteomes" id="UP000179807"/>
    </source>
</evidence>
<dbReference type="PANTHER" id="PTHR47026">
    <property type="entry name" value="PIGMENTOSA GTPASE REGULATOR-LIKE PROTEIN, PUTATIVE-RELATED"/>
    <property type="match status" value="1"/>
</dbReference>
<feature type="compositionally biased region" description="Polar residues" evidence="1">
    <location>
        <begin position="102"/>
        <end position="124"/>
    </location>
</feature>
<name>A0A1J4K4S1_9EUKA</name>
<dbReference type="EMBL" id="MLAK01000726">
    <property type="protein sequence ID" value="OHT06449.1"/>
    <property type="molecule type" value="Genomic_DNA"/>
</dbReference>
<reference evidence="2" key="1">
    <citation type="submission" date="2016-10" db="EMBL/GenBank/DDBJ databases">
        <authorList>
            <person name="Benchimol M."/>
            <person name="Almeida L.G."/>
            <person name="Vasconcelos A.T."/>
            <person name="Perreira-Neves A."/>
            <person name="Rosa I.A."/>
            <person name="Tasca T."/>
            <person name="Bogo M.R."/>
            <person name="de Souza W."/>
        </authorList>
    </citation>
    <scope>NUCLEOTIDE SEQUENCE [LARGE SCALE GENOMIC DNA]</scope>
    <source>
        <strain evidence="2">K</strain>
    </source>
</reference>
<comment type="caution">
    <text evidence="2">The sequence shown here is derived from an EMBL/GenBank/DDBJ whole genome shotgun (WGS) entry which is preliminary data.</text>
</comment>